<evidence type="ECO:0000313" key="3">
    <source>
        <dbReference type="Proteomes" id="UP001168821"/>
    </source>
</evidence>
<gene>
    <name evidence="2" type="ORF">Zmor_015811</name>
    <name evidence="1" type="ORF">Zmor_025233</name>
</gene>
<dbReference type="EMBL" id="JALNTZ010000004">
    <property type="protein sequence ID" value="KAJ3656762.1"/>
    <property type="molecule type" value="Genomic_DNA"/>
</dbReference>
<dbReference type="AlphaFoldDB" id="A0AA38IHG9"/>
<name>A0AA38IHG9_9CUCU</name>
<comment type="caution">
    <text evidence="2">The sequence shown here is derived from an EMBL/GenBank/DDBJ whole genome shotgun (WGS) entry which is preliminary data.</text>
</comment>
<protein>
    <submittedName>
        <fullName evidence="2">Uncharacterized protein</fullName>
    </submittedName>
</protein>
<proteinExistence type="predicted"/>
<evidence type="ECO:0000313" key="2">
    <source>
        <dbReference type="EMBL" id="KAJ3656762.1"/>
    </source>
</evidence>
<sequence length="107" mass="12362">MLGFWGKVEAIALELAVENSFMKGRIKELESMDRKTYVGIVGRARCGQYSKEVPRRKEMYSVMFKSKAPGEDGDNIYNLLSFFTPVLLSESGFFSWCLHLPWIRLRC</sequence>
<organism evidence="2 3">
    <name type="scientific">Zophobas morio</name>
    <dbReference type="NCBI Taxonomy" id="2755281"/>
    <lineage>
        <taxon>Eukaryota</taxon>
        <taxon>Metazoa</taxon>
        <taxon>Ecdysozoa</taxon>
        <taxon>Arthropoda</taxon>
        <taxon>Hexapoda</taxon>
        <taxon>Insecta</taxon>
        <taxon>Pterygota</taxon>
        <taxon>Neoptera</taxon>
        <taxon>Endopterygota</taxon>
        <taxon>Coleoptera</taxon>
        <taxon>Polyphaga</taxon>
        <taxon>Cucujiformia</taxon>
        <taxon>Tenebrionidae</taxon>
        <taxon>Zophobas</taxon>
    </lineage>
</organism>
<dbReference type="Proteomes" id="UP001168821">
    <property type="component" value="Unassembled WGS sequence"/>
</dbReference>
<keyword evidence="3" id="KW-1185">Reference proteome</keyword>
<evidence type="ECO:0000313" key="1">
    <source>
        <dbReference type="EMBL" id="KAJ3642445.1"/>
    </source>
</evidence>
<reference evidence="2" key="1">
    <citation type="journal article" date="2023" name="G3 (Bethesda)">
        <title>Whole genome assemblies of Zophobas morio and Tenebrio molitor.</title>
        <authorList>
            <person name="Kaur S."/>
            <person name="Stinson S.A."/>
            <person name="diCenzo G.C."/>
        </authorList>
    </citation>
    <scope>NUCLEOTIDE SEQUENCE</scope>
    <source>
        <strain evidence="2">QUZm001</strain>
    </source>
</reference>
<dbReference type="EMBL" id="JALNTZ010000008">
    <property type="protein sequence ID" value="KAJ3642445.1"/>
    <property type="molecule type" value="Genomic_DNA"/>
</dbReference>
<accession>A0AA38IHG9</accession>